<keyword evidence="4" id="KW-1185">Reference proteome</keyword>
<evidence type="ECO:0000313" key="3">
    <source>
        <dbReference type="EMBL" id="RAR15430.1"/>
    </source>
</evidence>
<feature type="region of interest" description="Disordered" evidence="2">
    <location>
        <begin position="69"/>
        <end position="128"/>
    </location>
</feature>
<evidence type="ECO:0000313" key="4">
    <source>
        <dbReference type="Proteomes" id="UP000249619"/>
    </source>
</evidence>
<feature type="coiled-coil region" evidence="1">
    <location>
        <begin position="359"/>
        <end position="393"/>
    </location>
</feature>
<dbReference type="STRING" id="183478.A0A364NDS9"/>
<feature type="compositionally biased region" description="Polar residues" evidence="2">
    <location>
        <begin position="69"/>
        <end position="95"/>
    </location>
</feature>
<reference evidence="4" key="1">
    <citation type="submission" date="2018-05" db="EMBL/GenBank/DDBJ databases">
        <title>Draft genome sequence of Stemphylium lycopersici strain CIDEFI 213.</title>
        <authorList>
            <person name="Medina R."/>
            <person name="Franco M.E.E."/>
            <person name="Lucentini C.G."/>
            <person name="Saparrat M.C.N."/>
            <person name="Balatti P.A."/>
        </authorList>
    </citation>
    <scope>NUCLEOTIDE SEQUENCE [LARGE SCALE GENOMIC DNA]</scope>
    <source>
        <strain evidence="4">CIDEFI 213</strain>
    </source>
</reference>
<sequence>MADLVWDQTAPIFDDAVYLAEALRLPINQNEDDLDAELALQARESGIHDPYRFVPPPKTISRAISTMTLDSDQRSSRSIHSQETQSTSFTSAPSRTSRDHVYSTDHPTAKRAPPTLTRPSHSLDNCQKAIDCPESGIRSRQSSTLSVAPSVISTASSSQQAQPRKKRASAIFSLFRRDSSACLSASHQTSHSKPSVAKLDCGHSLSTHDIRKRIQEALQRGTDAAPDCCGSALPPSVLEHVLTKEEAVLVADGVAQASIEPPLRDSGYCEPEPEPVDPSPPHNGSSASVQSPTRSDIPPRRPRHEAISIDAALANEAFKSFKSQQKEQFERVSTFESTQRKALSAHYKHEIERLKAQHEIRKTQRIEQHTDNLDRLEERQLLAEHDLLETQAQETQNVATALKYIEAYCLGAKSQQEHTHTVSVDDFKKLERQKLLQQSLPRKHTSAINVLRARQELDLKRRLETHEAELKQLDVDLEKEESTKEEEYRKELEQLEKVIEARRTRLLQRWELKFEIWRRDWEQQHDTTMDAKLEHEDWPPRPAEHTITIPDASALAQYVKVAT</sequence>
<dbReference type="Proteomes" id="UP000249619">
    <property type="component" value="Unassembled WGS sequence"/>
</dbReference>
<feature type="compositionally biased region" description="Polar residues" evidence="2">
    <location>
        <begin position="282"/>
        <end position="294"/>
    </location>
</feature>
<evidence type="ECO:0000256" key="2">
    <source>
        <dbReference type="SAM" id="MobiDB-lite"/>
    </source>
</evidence>
<feature type="coiled-coil region" evidence="1">
    <location>
        <begin position="456"/>
        <end position="505"/>
    </location>
</feature>
<feature type="region of interest" description="Disordered" evidence="2">
    <location>
        <begin position="261"/>
        <end position="301"/>
    </location>
</feature>
<protein>
    <submittedName>
        <fullName evidence="3">E3 ubiquitin-protein ligase-like protein</fullName>
    </submittedName>
</protein>
<gene>
    <name evidence="3" type="ORF">DDE83_001259</name>
</gene>
<evidence type="ECO:0000256" key="1">
    <source>
        <dbReference type="SAM" id="Coils"/>
    </source>
</evidence>
<keyword evidence="1" id="KW-0175">Coiled coil</keyword>
<comment type="caution">
    <text evidence="3">The sequence shown here is derived from an EMBL/GenBank/DDBJ whole genome shotgun (WGS) entry which is preliminary data.</text>
</comment>
<proteinExistence type="predicted"/>
<dbReference type="AlphaFoldDB" id="A0A364NDS9"/>
<accession>A0A364NDS9</accession>
<organism evidence="3 4">
    <name type="scientific">Stemphylium lycopersici</name>
    <name type="common">Tomato gray leaf spot disease fungus</name>
    <name type="synonym">Thyrospora lycopersici</name>
    <dbReference type="NCBI Taxonomy" id="183478"/>
    <lineage>
        <taxon>Eukaryota</taxon>
        <taxon>Fungi</taxon>
        <taxon>Dikarya</taxon>
        <taxon>Ascomycota</taxon>
        <taxon>Pezizomycotina</taxon>
        <taxon>Dothideomycetes</taxon>
        <taxon>Pleosporomycetidae</taxon>
        <taxon>Pleosporales</taxon>
        <taxon>Pleosporineae</taxon>
        <taxon>Pleosporaceae</taxon>
        <taxon>Stemphylium</taxon>
    </lineage>
</organism>
<dbReference type="EMBL" id="QGDH01000012">
    <property type="protein sequence ID" value="RAR15430.1"/>
    <property type="molecule type" value="Genomic_DNA"/>
</dbReference>
<name>A0A364NDS9_STELY</name>